<evidence type="ECO:0000313" key="2">
    <source>
        <dbReference type="Proteomes" id="UP000055024"/>
    </source>
</evidence>
<comment type="caution">
    <text evidence="1">The sequence shown here is derived from an EMBL/GenBank/DDBJ whole genome shotgun (WGS) entry which is preliminary data.</text>
</comment>
<organism evidence="1 2">
    <name type="scientific">Trichinella zimbabwensis</name>
    <dbReference type="NCBI Taxonomy" id="268475"/>
    <lineage>
        <taxon>Eukaryota</taxon>
        <taxon>Metazoa</taxon>
        <taxon>Ecdysozoa</taxon>
        <taxon>Nematoda</taxon>
        <taxon>Enoplea</taxon>
        <taxon>Dorylaimia</taxon>
        <taxon>Trichinellida</taxon>
        <taxon>Trichinellidae</taxon>
        <taxon>Trichinella</taxon>
    </lineage>
</organism>
<gene>
    <name evidence="1" type="ORF">T11_9412</name>
</gene>
<dbReference type="EMBL" id="JYDP01001267">
    <property type="protein sequence ID" value="KRY98622.1"/>
    <property type="molecule type" value="Genomic_DNA"/>
</dbReference>
<protein>
    <submittedName>
        <fullName evidence="1">Uncharacterized protein</fullName>
    </submittedName>
</protein>
<reference evidence="1 2" key="1">
    <citation type="submission" date="2015-01" db="EMBL/GenBank/DDBJ databases">
        <title>Evolution of Trichinella species and genotypes.</title>
        <authorList>
            <person name="Korhonen P.K."/>
            <person name="Edoardo P."/>
            <person name="Giuseppe L.R."/>
            <person name="Gasser R.B."/>
        </authorList>
    </citation>
    <scope>NUCLEOTIDE SEQUENCE [LARGE SCALE GENOMIC DNA]</scope>
    <source>
        <strain evidence="1">ISS1029</strain>
    </source>
</reference>
<accession>A0A0V1GKI6</accession>
<name>A0A0V1GKI6_9BILA</name>
<proteinExistence type="predicted"/>
<dbReference type="Proteomes" id="UP000055024">
    <property type="component" value="Unassembled WGS sequence"/>
</dbReference>
<dbReference type="AlphaFoldDB" id="A0A0V1GKI6"/>
<keyword evidence="2" id="KW-1185">Reference proteome</keyword>
<evidence type="ECO:0000313" key="1">
    <source>
        <dbReference type="EMBL" id="KRY98622.1"/>
    </source>
</evidence>
<sequence>MVYVNTTDGFGSSCRCSQRGSLIWHERNHEIKKIRILKPNKTHSLK</sequence>